<evidence type="ECO:0000256" key="8">
    <source>
        <dbReference type="ARBA" id="ARBA00022960"/>
    </source>
</evidence>
<dbReference type="PANTHER" id="PTHR32282">
    <property type="entry name" value="BINDING PROTEIN TRANSPEPTIDASE, PUTATIVE-RELATED"/>
    <property type="match status" value="1"/>
</dbReference>
<evidence type="ECO:0000256" key="5">
    <source>
        <dbReference type="ARBA" id="ARBA00022676"/>
    </source>
</evidence>
<evidence type="ECO:0000256" key="12">
    <source>
        <dbReference type="ARBA" id="ARBA00034000"/>
    </source>
</evidence>
<organism evidence="18 19">
    <name type="scientific">Brevibacterium luteolum</name>
    <dbReference type="NCBI Taxonomy" id="199591"/>
    <lineage>
        <taxon>Bacteria</taxon>
        <taxon>Bacillati</taxon>
        <taxon>Actinomycetota</taxon>
        <taxon>Actinomycetes</taxon>
        <taxon>Micrococcales</taxon>
        <taxon>Brevibacteriaceae</taxon>
        <taxon>Brevibacterium</taxon>
    </lineage>
</organism>
<keyword evidence="15" id="KW-0472">Membrane</keyword>
<dbReference type="SUPFAM" id="SSF56601">
    <property type="entry name" value="beta-lactamase/transpeptidase-like"/>
    <property type="match status" value="1"/>
</dbReference>
<sequence>MAKTAPKASRSARRDVNKGLLNYPRQGVTGWTRWLPSLRLIGVGILTACVVVIGLFSIGYAVTDVPEPNKEAAGQTSTVYYDDGETVLGSFKTEDRKNVTIDKISTPMQQAAIAAEDNSFYENRGISIKGLSRAVIGVATDNYAGGGSTITQQYVKNFYLTNERTLDRKVKEMFIALKIDQELSKDEILANYLNTIYLGRQSYGIEVASKNYFDKPASELDVAESALLAAMIQRPGLADPAEDPGKYEDRFKYVLGNMAELGYITEDEAASTEMPEVRAAQTDNQFAGPNGYLLDEVRKELKRNGIEDEVIDRGGLEITTTFSKKKMDAAIEAVEDLPKLKEGMHVGLVSMDPETGGIVAMYGGKDFLERQHSAATEDITQAGSTFKPFTLVAGLENGYRLTDYLTGTSGTPMNYEGTRWSPKNYGGASYGPVSLLKATQSSVNTAYAQLNIEVGPEKTVDVAERAGLPKDTEGLEKNAANVLGTASPTVKDMATAYNTFASNGITHTPHTVKAAVTPEGEKLYEPDTEGKRNFDKNVMAETTYALSRVVTGGSGSYASTLGRPAAGKTGTSQDNYSAWFAGYTPNLTTTVSIFRDDGEGNPVEIGPYGGRGSITGGSFPTQTWTKYMKDALKDEPVKQFPKRGKLPQVEKPKPKSGVPNQRPKPKPSPKPKTTQDEKPKDDKPKDDKPKDEEPKDDETKEEEKPKEDPKPSEPPKNDPPTVDPPRPPTQKPEPPKDENKKDKEDKKNGGFQGAGFIMPGFIRQGTVSVL</sequence>
<evidence type="ECO:0000256" key="15">
    <source>
        <dbReference type="SAM" id="Phobius"/>
    </source>
</evidence>
<evidence type="ECO:0000256" key="1">
    <source>
        <dbReference type="ARBA" id="ARBA00007090"/>
    </source>
</evidence>
<evidence type="ECO:0000256" key="9">
    <source>
        <dbReference type="ARBA" id="ARBA00022984"/>
    </source>
</evidence>
<dbReference type="EMBL" id="JABEMC010000002">
    <property type="protein sequence ID" value="NNG78755.1"/>
    <property type="molecule type" value="Genomic_DNA"/>
</dbReference>
<keyword evidence="7" id="KW-0378">Hydrolase</keyword>
<feature type="compositionally biased region" description="Basic and acidic residues" evidence="14">
    <location>
        <begin position="733"/>
        <end position="748"/>
    </location>
</feature>
<dbReference type="GO" id="GO:0009252">
    <property type="term" value="P:peptidoglycan biosynthetic process"/>
    <property type="evidence" value="ECO:0007669"/>
    <property type="project" value="UniProtKB-KW"/>
</dbReference>
<dbReference type="PANTHER" id="PTHR32282:SF34">
    <property type="entry name" value="PENICILLIN-BINDING PROTEIN 1A"/>
    <property type="match status" value="1"/>
</dbReference>
<dbReference type="FunFam" id="1.10.3810.10:FF:000001">
    <property type="entry name" value="Penicillin-binding protein 1A"/>
    <property type="match status" value="1"/>
</dbReference>
<dbReference type="GO" id="GO:0008360">
    <property type="term" value="P:regulation of cell shape"/>
    <property type="evidence" value="ECO:0007669"/>
    <property type="project" value="UniProtKB-KW"/>
</dbReference>
<proteinExistence type="inferred from homology"/>
<evidence type="ECO:0000256" key="2">
    <source>
        <dbReference type="ARBA" id="ARBA00007739"/>
    </source>
</evidence>
<evidence type="ECO:0000259" key="17">
    <source>
        <dbReference type="Pfam" id="PF00912"/>
    </source>
</evidence>
<feature type="region of interest" description="Disordered" evidence="14">
    <location>
        <begin position="634"/>
        <end position="770"/>
    </location>
</feature>
<dbReference type="GO" id="GO:0030288">
    <property type="term" value="C:outer membrane-bounded periplasmic space"/>
    <property type="evidence" value="ECO:0007669"/>
    <property type="project" value="TreeGrafter"/>
</dbReference>
<comment type="similarity">
    <text evidence="1">In the C-terminal section; belongs to the transpeptidase family.</text>
</comment>
<comment type="similarity">
    <text evidence="2">In the N-terminal section; belongs to the glycosyltransferase 51 family.</text>
</comment>
<name>A0A849AS52_9MICO</name>
<dbReference type="Gene3D" id="1.10.3810.10">
    <property type="entry name" value="Biosynthetic peptidoglycan transglycosylase-like"/>
    <property type="match status" value="1"/>
</dbReference>
<evidence type="ECO:0000313" key="18">
    <source>
        <dbReference type="EMBL" id="NNG78755.1"/>
    </source>
</evidence>
<reference evidence="18 19" key="1">
    <citation type="submission" date="2020-05" db="EMBL/GenBank/DDBJ databases">
        <title>MicrobeNet Type strains.</title>
        <authorList>
            <person name="Nicholson A.C."/>
        </authorList>
    </citation>
    <scope>NUCLEOTIDE SEQUENCE [LARGE SCALE GENOMIC DNA]</scope>
    <source>
        <strain evidence="18 19">CCUG 46604</strain>
    </source>
</reference>
<dbReference type="InterPro" id="IPR001264">
    <property type="entry name" value="Glyco_trans_51"/>
</dbReference>
<keyword evidence="4" id="KW-0645">Protease</keyword>
<keyword evidence="3" id="KW-0121">Carboxypeptidase</keyword>
<dbReference type="GO" id="GO:0071555">
    <property type="term" value="P:cell wall organization"/>
    <property type="evidence" value="ECO:0007669"/>
    <property type="project" value="UniProtKB-KW"/>
</dbReference>
<dbReference type="InterPro" id="IPR001460">
    <property type="entry name" value="PCN-bd_Tpept"/>
</dbReference>
<feature type="domain" description="Penicillin-binding protein transpeptidase" evidence="16">
    <location>
        <begin position="348"/>
        <end position="588"/>
    </location>
</feature>
<dbReference type="GO" id="GO:0008658">
    <property type="term" value="F:penicillin binding"/>
    <property type="evidence" value="ECO:0007669"/>
    <property type="project" value="InterPro"/>
</dbReference>
<evidence type="ECO:0000256" key="4">
    <source>
        <dbReference type="ARBA" id="ARBA00022670"/>
    </source>
</evidence>
<evidence type="ECO:0000256" key="10">
    <source>
        <dbReference type="ARBA" id="ARBA00023268"/>
    </source>
</evidence>
<comment type="catalytic activity">
    <reaction evidence="12">
        <text>Preferential cleavage: (Ac)2-L-Lys-D-Ala-|-D-Ala. Also transpeptidation of peptidyl-alanyl moieties that are N-acyl substituents of D-alanine.</text>
        <dbReference type="EC" id="3.4.16.4"/>
    </reaction>
</comment>
<dbReference type="Proteomes" id="UP000549517">
    <property type="component" value="Unassembled WGS sequence"/>
</dbReference>
<keyword evidence="9" id="KW-0573">Peptidoglycan synthesis</keyword>
<protein>
    <submittedName>
        <fullName evidence="18">Penicillin-binding protein</fullName>
    </submittedName>
</protein>
<keyword evidence="10" id="KW-0511">Multifunctional enzyme</keyword>
<dbReference type="InterPro" id="IPR050396">
    <property type="entry name" value="Glycosyltr_51/Transpeptidase"/>
</dbReference>
<evidence type="ECO:0000256" key="11">
    <source>
        <dbReference type="ARBA" id="ARBA00023316"/>
    </source>
</evidence>
<dbReference type="GO" id="GO:0009002">
    <property type="term" value="F:serine-type D-Ala-D-Ala carboxypeptidase activity"/>
    <property type="evidence" value="ECO:0007669"/>
    <property type="project" value="UniProtKB-EC"/>
</dbReference>
<dbReference type="AlphaFoldDB" id="A0A849AS52"/>
<evidence type="ECO:0000256" key="13">
    <source>
        <dbReference type="ARBA" id="ARBA00049902"/>
    </source>
</evidence>
<comment type="catalytic activity">
    <reaction evidence="13">
        <text>[GlcNAc-(1-&gt;4)-Mur2Ac(oyl-L-Ala-gamma-D-Glu-L-Lys-D-Ala-D-Ala)](n)-di-trans,octa-cis-undecaprenyl diphosphate + beta-D-GlcNAc-(1-&gt;4)-Mur2Ac(oyl-L-Ala-gamma-D-Glu-L-Lys-D-Ala-D-Ala)-di-trans,octa-cis-undecaprenyl diphosphate = [GlcNAc-(1-&gt;4)-Mur2Ac(oyl-L-Ala-gamma-D-Glu-L-Lys-D-Ala-D-Ala)](n+1)-di-trans,octa-cis-undecaprenyl diphosphate + di-trans,octa-cis-undecaprenyl diphosphate + H(+)</text>
        <dbReference type="Rhea" id="RHEA:23708"/>
        <dbReference type="Rhea" id="RHEA-COMP:9602"/>
        <dbReference type="Rhea" id="RHEA-COMP:9603"/>
        <dbReference type="ChEBI" id="CHEBI:15378"/>
        <dbReference type="ChEBI" id="CHEBI:58405"/>
        <dbReference type="ChEBI" id="CHEBI:60033"/>
        <dbReference type="ChEBI" id="CHEBI:78435"/>
        <dbReference type="EC" id="2.4.99.28"/>
    </reaction>
</comment>
<dbReference type="GO" id="GO:0008955">
    <property type="term" value="F:peptidoglycan glycosyltransferase activity"/>
    <property type="evidence" value="ECO:0007669"/>
    <property type="project" value="UniProtKB-EC"/>
</dbReference>
<keyword evidence="8" id="KW-0133">Cell shape</keyword>
<evidence type="ECO:0000259" key="16">
    <source>
        <dbReference type="Pfam" id="PF00905"/>
    </source>
</evidence>
<feature type="region of interest" description="Disordered" evidence="14">
    <location>
        <begin position="598"/>
        <end position="617"/>
    </location>
</feature>
<evidence type="ECO:0000313" key="19">
    <source>
        <dbReference type="Proteomes" id="UP000549517"/>
    </source>
</evidence>
<evidence type="ECO:0000256" key="3">
    <source>
        <dbReference type="ARBA" id="ARBA00022645"/>
    </source>
</evidence>
<dbReference type="InterPro" id="IPR023346">
    <property type="entry name" value="Lysozyme-like_dom_sf"/>
</dbReference>
<gene>
    <name evidence="18" type="ORF">HLA91_05090</name>
</gene>
<keyword evidence="6" id="KW-0808">Transferase</keyword>
<dbReference type="InterPro" id="IPR036950">
    <property type="entry name" value="PBP_transglycosylase"/>
</dbReference>
<comment type="caution">
    <text evidence="18">The sequence shown here is derived from an EMBL/GenBank/DDBJ whole genome shotgun (WGS) entry which is preliminary data.</text>
</comment>
<keyword evidence="5" id="KW-0328">Glycosyltransferase</keyword>
<accession>A0A849AS52</accession>
<keyword evidence="11" id="KW-0961">Cell wall biogenesis/degradation</keyword>
<feature type="domain" description="Glycosyl transferase family 51" evidence="17">
    <location>
        <begin position="87"/>
        <end position="258"/>
    </location>
</feature>
<dbReference type="InterPro" id="IPR012338">
    <property type="entry name" value="Beta-lactam/transpept-like"/>
</dbReference>
<evidence type="ECO:0000256" key="7">
    <source>
        <dbReference type="ARBA" id="ARBA00022801"/>
    </source>
</evidence>
<feature type="compositionally biased region" description="Pro residues" evidence="14">
    <location>
        <begin position="717"/>
        <end position="732"/>
    </location>
</feature>
<evidence type="ECO:0000256" key="6">
    <source>
        <dbReference type="ARBA" id="ARBA00022679"/>
    </source>
</evidence>
<dbReference type="SUPFAM" id="SSF53955">
    <property type="entry name" value="Lysozyme-like"/>
    <property type="match status" value="1"/>
</dbReference>
<feature type="compositionally biased region" description="Basic and acidic residues" evidence="14">
    <location>
        <begin position="673"/>
        <end position="716"/>
    </location>
</feature>
<dbReference type="GO" id="GO:0006508">
    <property type="term" value="P:proteolysis"/>
    <property type="evidence" value="ECO:0007669"/>
    <property type="project" value="UniProtKB-KW"/>
</dbReference>
<evidence type="ECO:0000256" key="14">
    <source>
        <dbReference type="SAM" id="MobiDB-lite"/>
    </source>
</evidence>
<dbReference type="Gene3D" id="3.40.710.10">
    <property type="entry name" value="DD-peptidase/beta-lactamase superfamily"/>
    <property type="match status" value="1"/>
</dbReference>
<dbReference type="Pfam" id="PF00912">
    <property type="entry name" value="Transgly"/>
    <property type="match status" value="1"/>
</dbReference>
<keyword evidence="15" id="KW-0812">Transmembrane</keyword>
<keyword evidence="15" id="KW-1133">Transmembrane helix</keyword>
<dbReference type="Pfam" id="PF00905">
    <property type="entry name" value="Transpeptidase"/>
    <property type="match status" value="1"/>
</dbReference>
<feature type="transmembrane region" description="Helical" evidence="15">
    <location>
        <begin position="40"/>
        <end position="62"/>
    </location>
</feature>